<dbReference type="InterPro" id="IPR006667">
    <property type="entry name" value="SLC41_membr_dom"/>
</dbReference>
<feature type="region of interest" description="Disordered" evidence="9">
    <location>
        <begin position="32"/>
        <end position="68"/>
    </location>
</feature>
<evidence type="ECO:0000313" key="13">
    <source>
        <dbReference type="Proteomes" id="UP000677054"/>
    </source>
</evidence>
<evidence type="ECO:0000259" key="11">
    <source>
        <dbReference type="Pfam" id="PF01769"/>
    </source>
</evidence>
<feature type="transmembrane region" description="Helical" evidence="10">
    <location>
        <begin position="325"/>
        <end position="346"/>
    </location>
</feature>
<keyword evidence="3" id="KW-0813">Transport</keyword>
<evidence type="ECO:0000256" key="8">
    <source>
        <dbReference type="ARBA" id="ARBA00023136"/>
    </source>
</evidence>
<dbReference type="Gene3D" id="1.10.357.20">
    <property type="entry name" value="SLC41 divalent cation transporters, integral membrane domain"/>
    <property type="match status" value="2"/>
</dbReference>
<evidence type="ECO:0000256" key="2">
    <source>
        <dbReference type="ARBA" id="ARBA00009749"/>
    </source>
</evidence>
<protein>
    <recommendedName>
        <fullName evidence="11">SLC41A/MgtE integral membrane domain-containing protein</fullName>
    </recommendedName>
</protein>
<dbReference type="InterPro" id="IPR045349">
    <property type="entry name" value="SLC41A1-3"/>
</dbReference>
<evidence type="ECO:0000256" key="7">
    <source>
        <dbReference type="ARBA" id="ARBA00023065"/>
    </source>
</evidence>
<feature type="transmembrane region" description="Helical" evidence="10">
    <location>
        <begin position="101"/>
        <end position="119"/>
    </location>
</feature>
<keyword evidence="5" id="KW-0460">Magnesium</keyword>
<name>A0A7R9A187_9CRUS</name>
<sequence length="552" mass="60133">MPELFSVILESDDAMLRHRKLSLSAPHQETIDNMVPKISDSKNSTAEDDSMDDSPMSAEETPLVGPEMKHSSIDMRTNLEYGSLIVKDDEDETFLSIASQVCLPFFIAGLGMVGAGMLLDVVQHWEVFMSVPELFIMVPSLLGLKGNLEMTLASRLSTHAHLGNLDSRRDRLEMSFANLALIQCQAIVVGLLSALAAVIMGWIPDGEFSLSHALFLGASALLTASLASFILGVVMILVVIISRDCGINPDNIATPIAASLGDLTTLTLLAGVTSFLYKGNFLYLKLCFLYEKKKKKILFSHYSQVHFHTSSILSTLKNLCSTERWWYLSPTTIGILLLSIPLWVYIAGRNPHTKVVLQTGWTPVISAMVISSAGGLILEAALGSYRGIAVFQPVINGAGGNLVAVQASRLSTFFHRNFQLGQLPAHLQQCCFNPLHIYFGRGVHAKTVRVLLLFVIPGHLAFAFTIALVKAGHTTVTPMFIVFYLLAAFIQVALLLFIGHLLLHAMWRAAIDPDNSAIPYLTALGDLLGTGLLAVAFHVLYLLGDRDSDVGD</sequence>
<gene>
    <name evidence="12" type="ORF">DSTB1V02_LOCUS4383</name>
</gene>
<organism evidence="12">
    <name type="scientific">Darwinula stevensoni</name>
    <dbReference type="NCBI Taxonomy" id="69355"/>
    <lineage>
        <taxon>Eukaryota</taxon>
        <taxon>Metazoa</taxon>
        <taxon>Ecdysozoa</taxon>
        <taxon>Arthropoda</taxon>
        <taxon>Crustacea</taxon>
        <taxon>Oligostraca</taxon>
        <taxon>Ostracoda</taxon>
        <taxon>Podocopa</taxon>
        <taxon>Podocopida</taxon>
        <taxon>Darwinulocopina</taxon>
        <taxon>Darwinuloidea</taxon>
        <taxon>Darwinulidae</taxon>
        <taxon>Darwinula</taxon>
    </lineage>
</organism>
<dbReference type="SUPFAM" id="SSF161093">
    <property type="entry name" value="MgtE membrane domain-like"/>
    <property type="match status" value="2"/>
</dbReference>
<dbReference type="InterPro" id="IPR036739">
    <property type="entry name" value="SLC41_membr_dom_sf"/>
</dbReference>
<dbReference type="AlphaFoldDB" id="A0A7R9A187"/>
<evidence type="ECO:0000256" key="1">
    <source>
        <dbReference type="ARBA" id="ARBA00004141"/>
    </source>
</evidence>
<evidence type="ECO:0000256" key="4">
    <source>
        <dbReference type="ARBA" id="ARBA00022692"/>
    </source>
</evidence>
<keyword evidence="6 10" id="KW-1133">Transmembrane helix</keyword>
<evidence type="ECO:0000256" key="10">
    <source>
        <dbReference type="SAM" id="Phobius"/>
    </source>
</evidence>
<feature type="transmembrane region" description="Helical" evidence="10">
    <location>
        <begin position="215"/>
        <end position="240"/>
    </location>
</feature>
<evidence type="ECO:0000256" key="5">
    <source>
        <dbReference type="ARBA" id="ARBA00022842"/>
    </source>
</evidence>
<dbReference type="OrthoDB" id="5791097at2759"/>
<dbReference type="PANTHER" id="PTHR16228">
    <property type="entry name" value="DIVALENT CATION TRANSPORTER SOLUTE CARRIER FAMILY 41"/>
    <property type="match status" value="1"/>
</dbReference>
<comment type="similarity">
    <text evidence="2">Belongs to the SLC41A transporter family.</text>
</comment>
<keyword evidence="13" id="KW-1185">Reference proteome</keyword>
<feature type="transmembrane region" description="Helical" evidence="10">
    <location>
        <begin position="176"/>
        <end position="203"/>
    </location>
</feature>
<evidence type="ECO:0000256" key="3">
    <source>
        <dbReference type="ARBA" id="ARBA00022448"/>
    </source>
</evidence>
<keyword evidence="8 10" id="KW-0472">Membrane</keyword>
<dbReference type="FunFam" id="1.10.357.20:FF:000001">
    <property type="entry name" value="Solute carrier family 41 member 2"/>
    <property type="match status" value="1"/>
</dbReference>
<reference evidence="12" key="1">
    <citation type="submission" date="2020-11" db="EMBL/GenBank/DDBJ databases">
        <authorList>
            <person name="Tran Van P."/>
        </authorList>
    </citation>
    <scope>NUCLEOTIDE SEQUENCE</scope>
</reference>
<dbReference type="GO" id="GO:0005886">
    <property type="term" value="C:plasma membrane"/>
    <property type="evidence" value="ECO:0007669"/>
    <property type="project" value="TreeGrafter"/>
</dbReference>
<feature type="transmembrane region" description="Helical" evidence="10">
    <location>
        <begin position="517"/>
        <end position="543"/>
    </location>
</feature>
<keyword evidence="4 10" id="KW-0812">Transmembrane</keyword>
<feature type="transmembrane region" description="Helical" evidence="10">
    <location>
        <begin position="450"/>
        <end position="469"/>
    </location>
</feature>
<proteinExistence type="inferred from homology"/>
<feature type="domain" description="SLC41A/MgtE integral membrane" evidence="11">
    <location>
        <begin position="138"/>
        <end position="271"/>
    </location>
</feature>
<feature type="transmembrane region" description="Helical" evidence="10">
    <location>
        <begin position="252"/>
        <end position="277"/>
    </location>
</feature>
<dbReference type="Pfam" id="PF01769">
    <property type="entry name" value="MgtE"/>
    <property type="match status" value="2"/>
</dbReference>
<keyword evidence="7" id="KW-0406">Ion transport</keyword>
<dbReference type="EMBL" id="LR900166">
    <property type="protein sequence ID" value="CAD7244489.1"/>
    <property type="molecule type" value="Genomic_DNA"/>
</dbReference>
<dbReference type="EMBL" id="CAJPEV010000649">
    <property type="protein sequence ID" value="CAG0887226.1"/>
    <property type="molecule type" value="Genomic_DNA"/>
</dbReference>
<dbReference type="Proteomes" id="UP000677054">
    <property type="component" value="Unassembled WGS sequence"/>
</dbReference>
<evidence type="ECO:0000313" key="12">
    <source>
        <dbReference type="EMBL" id="CAD7244489.1"/>
    </source>
</evidence>
<evidence type="ECO:0000256" key="6">
    <source>
        <dbReference type="ARBA" id="ARBA00022989"/>
    </source>
</evidence>
<dbReference type="GO" id="GO:0008324">
    <property type="term" value="F:monoatomic cation transmembrane transporter activity"/>
    <property type="evidence" value="ECO:0007669"/>
    <property type="project" value="InterPro"/>
</dbReference>
<dbReference type="PANTHER" id="PTHR16228:SF7">
    <property type="entry name" value="SLC41A_MGTE INTEGRAL MEMBRANE DOMAIN-CONTAINING PROTEIN"/>
    <property type="match status" value="1"/>
</dbReference>
<comment type="subcellular location">
    <subcellularLocation>
        <location evidence="1">Membrane</location>
        <topology evidence="1">Multi-pass membrane protein</topology>
    </subcellularLocation>
</comment>
<evidence type="ECO:0000256" key="9">
    <source>
        <dbReference type="SAM" id="MobiDB-lite"/>
    </source>
</evidence>
<feature type="domain" description="SLC41A/MgtE integral membrane" evidence="11">
    <location>
        <begin position="392"/>
        <end position="535"/>
    </location>
</feature>
<accession>A0A7R9A187</accession>
<feature type="transmembrane region" description="Helical" evidence="10">
    <location>
        <begin position="481"/>
        <end position="505"/>
    </location>
</feature>